<feature type="coiled-coil region" evidence="1">
    <location>
        <begin position="107"/>
        <end position="137"/>
    </location>
</feature>
<evidence type="ECO:0000256" key="1">
    <source>
        <dbReference type="SAM" id="Coils"/>
    </source>
</evidence>
<dbReference type="Proteomes" id="UP000265703">
    <property type="component" value="Unassembled WGS sequence"/>
</dbReference>
<feature type="compositionally biased region" description="Polar residues" evidence="2">
    <location>
        <begin position="65"/>
        <end position="81"/>
    </location>
</feature>
<feature type="compositionally biased region" description="Polar residues" evidence="2">
    <location>
        <begin position="88"/>
        <end position="101"/>
    </location>
</feature>
<keyword evidence="1" id="KW-0175">Coiled coil</keyword>
<gene>
    <name evidence="3" type="ORF">C1645_736949</name>
</gene>
<evidence type="ECO:0000313" key="4">
    <source>
        <dbReference type="Proteomes" id="UP000265703"/>
    </source>
</evidence>
<comment type="caution">
    <text evidence="3">The sequence shown here is derived from an EMBL/GenBank/DDBJ whole genome shotgun (WGS) entry which is preliminary data.</text>
</comment>
<protein>
    <submittedName>
        <fullName evidence="3">Uncharacterized protein</fullName>
    </submittedName>
</protein>
<dbReference type="EMBL" id="QKYT01000146">
    <property type="protein sequence ID" value="RIA91649.1"/>
    <property type="molecule type" value="Genomic_DNA"/>
</dbReference>
<name>A0A397T2T1_9GLOM</name>
<sequence>MNINNYTIYVLNPNIKHCTVCRSPSHDFKSCSTNTGNLTNNKNKNNVNRLTVNQFNQKFKSLIQNTYRPNNGNTKQGPSNFKTKRSPKSITSQTPKSNNITNDNTLINRLLQENAELKQLLRQSIEKIDALQQLKQDVTEIKKNTIDNKEKIGQLNTKTDIIISRTEEFNQNIISINRPTQNTNTYKRKKETNRLSNTNTKVGLRK</sequence>
<reference evidence="3 4" key="1">
    <citation type="submission" date="2018-06" db="EMBL/GenBank/DDBJ databases">
        <title>Comparative genomics reveals the genomic features of Rhizophagus irregularis, R. cerebriforme, R. diaphanum and Gigaspora rosea, and their symbiotic lifestyle signature.</title>
        <authorList>
            <person name="Morin E."/>
            <person name="San Clemente H."/>
            <person name="Chen E.C.H."/>
            <person name="De La Providencia I."/>
            <person name="Hainaut M."/>
            <person name="Kuo A."/>
            <person name="Kohler A."/>
            <person name="Murat C."/>
            <person name="Tang N."/>
            <person name="Roy S."/>
            <person name="Loubradou J."/>
            <person name="Henrissat B."/>
            <person name="Grigoriev I.V."/>
            <person name="Corradi N."/>
            <person name="Roux C."/>
            <person name="Martin F.M."/>
        </authorList>
    </citation>
    <scope>NUCLEOTIDE SEQUENCE [LARGE SCALE GENOMIC DNA]</scope>
    <source>
        <strain evidence="3 4">DAOM 227022</strain>
    </source>
</reference>
<keyword evidence="4" id="KW-1185">Reference proteome</keyword>
<dbReference type="AlphaFoldDB" id="A0A397T2T1"/>
<organism evidence="3 4">
    <name type="scientific">Glomus cerebriforme</name>
    <dbReference type="NCBI Taxonomy" id="658196"/>
    <lineage>
        <taxon>Eukaryota</taxon>
        <taxon>Fungi</taxon>
        <taxon>Fungi incertae sedis</taxon>
        <taxon>Mucoromycota</taxon>
        <taxon>Glomeromycotina</taxon>
        <taxon>Glomeromycetes</taxon>
        <taxon>Glomerales</taxon>
        <taxon>Glomeraceae</taxon>
        <taxon>Glomus</taxon>
    </lineage>
</organism>
<evidence type="ECO:0000313" key="3">
    <source>
        <dbReference type="EMBL" id="RIA91649.1"/>
    </source>
</evidence>
<evidence type="ECO:0000256" key="2">
    <source>
        <dbReference type="SAM" id="MobiDB-lite"/>
    </source>
</evidence>
<proteinExistence type="predicted"/>
<feature type="region of interest" description="Disordered" evidence="2">
    <location>
        <begin position="65"/>
        <end position="101"/>
    </location>
</feature>
<accession>A0A397T2T1</accession>